<keyword evidence="1" id="KW-0175">Coiled coil</keyword>
<feature type="coiled-coil region" evidence="1">
    <location>
        <begin position="31"/>
        <end position="61"/>
    </location>
</feature>
<keyword evidence="3" id="KW-1185">Reference proteome</keyword>
<evidence type="ECO:0000313" key="3">
    <source>
        <dbReference type="Proteomes" id="UP001216891"/>
    </source>
</evidence>
<evidence type="ECO:0000313" key="2">
    <source>
        <dbReference type="EMBL" id="WFG41451.1"/>
    </source>
</evidence>
<protein>
    <submittedName>
        <fullName evidence="2">Uncharacterized protein</fullName>
    </submittedName>
</protein>
<accession>A0AAF0FPP0</accession>
<gene>
    <name evidence="2" type="ORF">PPPIIDFJ_00097</name>
</gene>
<organism evidence="2 3">
    <name type="scientific">Salmonella phage MET_P1_179_112</name>
    <dbReference type="NCBI Taxonomy" id="3032423"/>
    <lineage>
        <taxon>Viruses</taxon>
        <taxon>Duplodnaviria</taxon>
        <taxon>Heunggongvirae</taxon>
        <taxon>Uroviricota</taxon>
        <taxon>Caudoviricetes</taxon>
        <taxon>Demerecviridae</taxon>
        <taxon>Markadamsvirinae</taxon>
        <taxon>Tequintavirus</taxon>
        <taxon>Tequintavirus tv179112</taxon>
    </lineage>
</organism>
<reference evidence="2 3" key="1">
    <citation type="submission" date="2023-02" db="EMBL/GenBank/DDBJ databases">
        <authorList>
            <person name="Soyer Y."/>
            <person name="Guzel M."/>
        </authorList>
    </citation>
    <scope>NUCLEOTIDE SEQUENCE [LARGE SCALE GENOMIC DNA]</scope>
</reference>
<dbReference type="Pfam" id="PF24026">
    <property type="entry name" value="DUF7337"/>
    <property type="match status" value="1"/>
</dbReference>
<sequence>MTTRAIARLEADRDNLINNIKVRGNIIKALKAELLEELQGQVERREALKEVEEAIEKLKTQN</sequence>
<dbReference type="EMBL" id="OQ383622">
    <property type="protein sequence ID" value="WFG41451.1"/>
    <property type="molecule type" value="Genomic_DNA"/>
</dbReference>
<name>A0AAF0FPP0_9CAUD</name>
<proteinExistence type="predicted"/>
<dbReference type="Proteomes" id="UP001216891">
    <property type="component" value="Segment"/>
</dbReference>
<evidence type="ECO:0000256" key="1">
    <source>
        <dbReference type="SAM" id="Coils"/>
    </source>
</evidence>
<dbReference type="InterPro" id="IPR055761">
    <property type="entry name" value="DUF7337"/>
</dbReference>